<dbReference type="Gene3D" id="2.160.20.10">
    <property type="entry name" value="Single-stranded right-handed beta-helix, Pectin lyase-like"/>
    <property type="match status" value="1"/>
</dbReference>
<evidence type="ECO:0000256" key="8">
    <source>
        <dbReference type="ARBA" id="ARBA00022764"/>
    </source>
</evidence>
<evidence type="ECO:0000256" key="10">
    <source>
        <dbReference type="ARBA" id="ARBA00023235"/>
    </source>
</evidence>
<evidence type="ECO:0000256" key="12">
    <source>
        <dbReference type="ARBA" id="ARBA00045198"/>
    </source>
</evidence>
<accession>A0A3M2W190</accession>
<dbReference type="Pfam" id="PF13229">
    <property type="entry name" value="Beta_helix"/>
    <property type="match status" value="1"/>
</dbReference>
<comment type="similarity">
    <text evidence="4">Belongs to the D-mannuronate C5-epimerase family.</text>
</comment>
<dbReference type="GO" id="GO:0016853">
    <property type="term" value="F:isomerase activity"/>
    <property type="evidence" value="ECO:0007669"/>
    <property type="project" value="UniProtKB-KW"/>
</dbReference>
<feature type="domain" description="Carbohydrate-binding/sugar hydrolysis" evidence="13">
    <location>
        <begin position="268"/>
        <end position="428"/>
    </location>
</feature>
<dbReference type="AlphaFoldDB" id="A0A3M2W190"/>
<comment type="pathway">
    <text evidence="3">Glycan biosynthesis; alginate biosynthesis.</text>
</comment>
<evidence type="ECO:0000256" key="6">
    <source>
        <dbReference type="ARBA" id="ARBA00022729"/>
    </source>
</evidence>
<proteinExistence type="inferred from homology"/>
<comment type="caution">
    <text evidence="14">The sequence shown here is derived from an EMBL/GenBank/DDBJ whole genome shotgun (WGS) entry which is preliminary data.</text>
</comment>
<comment type="catalytic activity">
    <reaction evidence="1">
        <text>[(1-&gt;4)-beta-D-mannuronosyl](n) = [alginate](n)</text>
        <dbReference type="Rhea" id="RHEA:45572"/>
        <dbReference type="Rhea" id="RHEA-COMP:11264"/>
        <dbReference type="Rhea" id="RHEA-COMP:11270"/>
        <dbReference type="ChEBI" id="CHEBI:58187"/>
        <dbReference type="ChEBI" id="CHEBI:85311"/>
        <dbReference type="EC" id="5.1.3.37"/>
    </reaction>
</comment>
<evidence type="ECO:0000256" key="5">
    <source>
        <dbReference type="ARBA" id="ARBA00012124"/>
    </source>
</evidence>
<dbReference type="InterPro" id="IPR053409">
    <property type="entry name" value="Mannuronan_C5-epimerase"/>
</dbReference>
<evidence type="ECO:0000256" key="7">
    <source>
        <dbReference type="ARBA" id="ARBA00022737"/>
    </source>
</evidence>
<comment type="subcellular location">
    <subcellularLocation>
        <location evidence="2">Periplasm</location>
    </subcellularLocation>
</comment>
<dbReference type="NCBIfam" id="NF038177">
    <property type="entry name" value="epimerase_AlgG"/>
    <property type="match status" value="1"/>
</dbReference>
<dbReference type="SMART" id="SM00722">
    <property type="entry name" value="CASH"/>
    <property type="match status" value="1"/>
</dbReference>
<dbReference type="NCBIfam" id="TIGR03804">
    <property type="entry name" value="para_beta_helix"/>
    <property type="match status" value="1"/>
</dbReference>
<keyword evidence="6" id="KW-0732">Signal</keyword>
<dbReference type="InterPro" id="IPR006626">
    <property type="entry name" value="PbH1"/>
</dbReference>
<keyword evidence="7" id="KW-0677">Repeat</keyword>
<dbReference type="InterPro" id="IPR012334">
    <property type="entry name" value="Pectin_lyas_fold"/>
</dbReference>
<dbReference type="InterPro" id="IPR006633">
    <property type="entry name" value="Carb-bd_sugar_hydrolysis-dom"/>
</dbReference>
<evidence type="ECO:0000256" key="4">
    <source>
        <dbReference type="ARBA" id="ARBA00010085"/>
    </source>
</evidence>
<keyword evidence="8" id="KW-0574">Periplasm</keyword>
<dbReference type="GO" id="GO:0042597">
    <property type="term" value="C:periplasmic space"/>
    <property type="evidence" value="ECO:0007669"/>
    <property type="project" value="UniProtKB-SubCell"/>
</dbReference>
<evidence type="ECO:0000256" key="9">
    <source>
        <dbReference type="ARBA" id="ARBA00022841"/>
    </source>
</evidence>
<evidence type="ECO:0000313" key="14">
    <source>
        <dbReference type="EMBL" id="RML44368.1"/>
    </source>
</evidence>
<evidence type="ECO:0000256" key="2">
    <source>
        <dbReference type="ARBA" id="ARBA00004418"/>
    </source>
</evidence>
<dbReference type="SMART" id="SM00710">
    <property type="entry name" value="PbH1"/>
    <property type="match status" value="5"/>
</dbReference>
<evidence type="ECO:0000313" key="15">
    <source>
        <dbReference type="Proteomes" id="UP000280292"/>
    </source>
</evidence>
<comment type="function">
    <text evidence="12">Catalyzes the epimerization of beta-D-mannuronate to alpha-L-guluronate during the synthesis of the linear polysaccharide alginate. In addition, is part of a periplasmic protein complex that protects alginate from degradation by AlgL by channeling the newly formed alginate polymer through a scaffold that transfers the alginate polymer through the periplasmic space to the outer membrane secretin AlgE.</text>
</comment>
<name>A0A3M2W190_PSESI</name>
<dbReference type="InterPro" id="IPR011050">
    <property type="entry name" value="Pectin_lyase_fold/virulence"/>
</dbReference>
<dbReference type="EMBL" id="RBNR01000142">
    <property type="protein sequence ID" value="RML44368.1"/>
    <property type="molecule type" value="Genomic_DNA"/>
</dbReference>
<evidence type="ECO:0000256" key="3">
    <source>
        <dbReference type="ARBA" id="ARBA00005182"/>
    </source>
</evidence>
<dbReference type="Proteomes" id="UP000280292">
    <property type="component" value="Unassembled WGS sequence"/>
</dbReference>
<keyword evidence="9" id="KW-0016">Alginate biosynthesis</keyword>
<evidence type="ECO:0000256" key="1">
    <source>
        <dbReference type="ARBA" id="ARBA00001550"/>
    </source>
</evidence>
<keyword evidence="10" id="KW-0413">Isomerase</keyword>
<evidence type="ECO:0000259" key="13">
    <source>
        <dbReference type="SMART" id="SM00722"/>
    </source>
</evidence>
<evidence type="ECO:0000256" key="11">
    <source>
        <dbReference type="ARBA" id="ARBA00044319"/>
    </source>
</evidence>
<gene>
    <name evidence="14" type="ORF">ALQ95_04805</name>
</gene>
<dbReference type="InterPro" id="IPR022441">
    <property type="entry name" value="Para_beta_helix_rpt-2"/>
</dbReference>
<organism evidence="14 15">
    <name type="scientific">Pseudomonas syringae pv. ribicola</name>
    <dbReference type="NCBI Taxonomy" id="55398"/>
    <lineage>
        <taxon>Bacteria</taxon>
        <taxon>Pseudomonadati</taxon>
        <taxon>Pseudomonadota</taxon>
        <taxon>Gammaproteobacteria</taxon>
        <taxon>Pseudomonadales</taxon>
        <taxon>Pseudomonadaceae</taxon>
        <taxon>Pseudomonas</taxon>
    </lineage>
</organism>
<dbReference type="SUPFAM" id="SSF51126">
    <property type="entry name" value="Pectin lyase-like"/>
    <property type="match status" value="1"/>
</dbReference>
<dbReference type="GO" id="GO:0042121">
    <property type="term" value="P:alginic acid biosynthetic process"/>
    <property type="evidence" value="ECO:0007669"/>
    <property type="project" value="UniProtKB-UniPathway"/>
</dbReference>
<dbReference type="EC" id="5.1.3.37" evidence="5"/>
<reference evidence="14 15" key="1">
    <citation type="submission" date="2018-08" db="EMBL/GenBank/DDBJ databases">
        <title>Recombination of ecologically and evolutionarily significant loci maintains genetic cohesion in the Pseudomonas syringae species complex.</title>
        <authorList>
            <person name="Dillon M."/>
            <person name="Thakur S."/>
            <person name="Almeida R.N.D."/>
            <person name="Weir B.S."/>
            <person name="Guttman D.S."/>
        </authorList>
    </citation>
    <scope>NUCLEOTIDE SEQUENCE [LARGE SCALE GENOMIC DNA]</scope>
    <source>
        <strain evidence="14 15">ICMP 3883</strain>
    </source>
</reference>
<sequence>MALLMQTAKGVPEMNSHASNGRSRHWPHALLESALLTSALLIASSVALANAPAVPEAPKALVKELQQAKTYTITSPPTEPLEMAKPVLPDLSGYTTEAALKKIARNKPGKITVARMMEETGLKEFIGGDNKMAEWVVRQKGIPQAIMISDGYVNLQDLVKKVPKQFLSEVSPGVYVARLPILVKETGIFEIDSKTKELRLSQEKGSFIVSEGKMLITNTSVNAWSETRNGLAAYRTPDEFRPFVLTWGGSETWIAKTKMASMGYNQSKSYGVSISQYTPNTAKILKRGEPTGWIIDSEFADMWYGFYCYETRDFVVKGNTYRDNIVYGIDPHDRSHGLIIAENDVYGTKKKHGIIISREVDNSFIFRNKSHNNKLSGVVLDRNSVGNIVAYNEIYQNHTDGITLYESGNNLLWGNRVIANRRHGIRVRNSVNIKLYENVAMANGLMGVYGHIKDLSDTDRDIELDPFDAQVSLIMVGGELSSNGSGPLSIDSPLSVELYRVSMLMPTKEVGISLNGILGERQDEILDLLVRQKKAVLIDPVESQTELRE</sequence>
<protein>
    <recommendedName>
        <fullName evidence="5">mannuronan 5-epimerase</fullName>
        <ecNumber evidence="5">5.1.3.37</ecNumber>
    </recommendedName>
    <alternativeName>
        <fullName evidence="11">Poly(beta-D-mannuronate) C5 epimerase</fullName>
    </alternativeName>
</protein>
<dbReference type="UniPathway" id="UPA00286"/>
<dbReference type="InterPro" id="IPR039448">
    <property type="entry name" value="Beta_helix"/>
</dbReference>